<name>A0A5J5BHI4_9ASTE</name>
<feature type="region of interest" description="Disordered" evidence="1">
    <location>
        <begin position="19"/>
        <end position="60"/>
    </location>
</feature>
<accession>A0A5J5BHI4</accession>
<reference evidence="2 3" key="1">
    <citation type="submission" date="2019-09" db="EMBL/GenBank/DDBJ databases">
        <title>A chromosome-level genome assembly of the Chinese tupelo Nyssa sinensis.</title>
        <authorList>
            <person name="Yang X."/>
            <person name="Kang M."/>
            <person name="Yang Y."/>
            <person name="Xiong H."/>
            <person name="Wang M."/>
            <person name="Zhang Z."/>
            <person name="Wang Z."/>
            <person name="Wu H."/>
            <person name="Ma T."/>
            <person name="Liu J."/>
            <person name="Xi Z."/>
        </authorList>
    </citation>
    <scope>NUCLEOTIDE SEQUENCE [LARGE SCALE GENOMIC DNA]</scope>
    <source>
        <strain evidence="2">J267</strain>
        <tissue evidence="2">Leaf</tissue>
    </source>
</reference>
<dbReference type="EMBL" id="CM018035">
    <property type="protein sequence ID" value="KAA8541740.1"/>
    <property type="molecule type" value="Genomic_DNA"/>
</dbReference>
<dbReference type="PANTHER" id="PTHR37238:SF1">
    <property type="entry name" value="OS05G0532500 PROTEIN"/>
    <property type="match status" value="1"/>
</dbReference>
<evidence type="ECO:0000256" key="1">
    <source>
        <dbReference type="SAM" id="MobiDB-lite"/>
    </source>
</evidence>
<sequence>MGRVTREIQMQRQRWLPFGKRLKMPKNDSKAKSSRKPLRDLSNGVKLSKSVKKKAPENEDRVGDDALDRLLLVHSDLSALIHQIDELVVQALKLKVTRKKEREEIDSFAHALSEMQTSLKPWVPKFHRVLSGPSMGSKNQLELPLACKTVPALNEDINDVVESPEQTKLDVLVSPSPLVSWHADCTTESGRQLFLLTPLPRPKTLASKLQRSSISVLEKITSDGTVGQPSILATCGDNNDDLLEGESIKPTPSKPSDSVVTKIESTLEQGFVSPPNVLQRDCSMLVMTPCLKVSPPKSCVLLEPISEISHRDNYRVLKSTPYPIGVQNFSGSQNSESSSSQVSEHLALKYPEIFGIKPAHELGNGRKVVEEFPDWFMSPPKSCVLMEPPDEKSLNSTATNCQLRRTACDLNQQKHLSIVKENDIPGSHFIIKKPCNQDLGGSSTLIESTPMWKVPESTIRTGKRPGENTLKKELWTRFEAASSHGIHINVSVLQETTRKGFLDRLEEVSSDETSLVSEGLR</sequence>
<gene>
    <name evidence="2" type="ORF">F0562_022892</name>
</gene>
<proteinExistence type="predicted"/>
<dbReference type="OrthoDB" id="1933187at2759"/>
<evidence type="ECO:0000313" key="2">
    <source>
        <dbReference type="EMBL" id="KAA8541740.1"/>
    </source>
</evidence>
<dbReference type="AlphaFoldDB" id="A0A5J5BHI4"/>
<keyword evidence="3" id="KW-1185">Reference proteome</keyword>
<dbReference type="Proteomes" id="UP000325577">
    <property type="component" value="Linkage Group LG12"/>
</dbReference>
<evidence type="ECO:0000313" key="3">
    <source>
        <dbReference type="Proteomes" id="UP000325577"/>
    </source>
</evidence>
<protein>
    <submittedName>
        <fullName evidence="2">Uncharacterized protein</fullName>
    </submittedName>
</protein>
<dbReference type="PANTHER" id="PTHR37238">
    <property type="entry name" value="OS05G0532500 PROTEIN"/>
    <property type="match status" value="1"/>
</dbReference>
<organism evidence="2 3">
    <name type="scientific">Nyssa sinensis</name>
    <dbReference type="NCBI Taxonomy" id="561372"/>
    <lineage>
        <taxon>Eukaryota</taxon>
        <taxon>Viridiplantae</taxon>
        <taxon>Streptophyta</taxon>
        <taxon>Embryophyta</taxon>
        <taxon>Tracheophyta</taxon>
        <taxon>Spermatophyta</taxon>
        <taxon>Magnoliopsida</taxon>
        <taxon>eudicotyledons</taxon>
        <taxon>Gunneridae</taxon>
        <taxon>Pentapetalae</taxon>
        <taxon>asterids</taxon>
        <taxon>Cornales</taxon>
        <taxon>Nyssaceae</taxon>
        <taxon>Nyssa</taxon>
    </lineage>
</organism>